<dbReference type="EnsemblPlants" id="Pp3c15_1680V3.3">
    <property type="protein sequence ID" value="Pp3c15_1680V3.3"/>
    <property type="gene ID" value="Pp3c15_1680"/>
</dbReference>
<reference evidence="6" key="3">
    <citation type="submission" date="2020-12" db="UniProtKB">
        <authorList>
            <consortium name="EnsemblPlants"/>
        </authorList>
    </citation>
    <scope>IDENTIFICATION</scope>
</reference>
<dbReference type="RefSeq" id="XP_024397684.1">
    <property type="nucleotide sequence ID" value="XM_024541916.2"/>
</dbReference>
<accession>A0A2K1JBI9</accession>
<feature type="region of interest" description="Disordered" evidence="3">
    <location>
        <begin position="1"/>
        <end position="21"/>
    </location>
</feature>
<dbReference type="EnsemblPlants" id="Pp3c15_1680V3.4">
    <property type="protein sequence ID" value="Pp3c15_1680V3.4"/>
    <property type="gene ID" value="Pp3c15_1680"/>
</dbReference>
<dbReference type="Gramene" id="Pp3c15_1680V3.6">
    <property type="protein sequence ID" value="Pp3c15_1680V3.6"/>
    <property type="gene ID" value="Pp3c15_1680"/>
</dbReference>
<dbReference type="PROSITE" id="PS50888">
    <property type="entry name" value="BHLH"/>
    <property type="match status" value="1"/>
</dbReference>
<keyword evidence="7" id="KW-1185">Reference proteome</keyword>
<reference evidence="5 7" key="2">
    <citation type="journal article" date="2018" name="Plant J.">
        <title>The Physcomitrella patens chromosome-scale assembly reveals moss genome structure and evolution.</title>
        <authorList>
            <person name="Lang D."/>
            <person name="Ullrich K.K."/>
            <person name="Murat F."/>
            <person name="Fuchs J."/>
            <person name="Jenkins J."/>
            <person name="Haas F.B."/>
            <person name="Piednoel M."/>
            <person name="Gundlach H."/>
            <person name="Van Bel M."/>
            <person name="Meyberg R."/>
            <person name="Vives C."/>
            <person name="Morata J."/>
            <person name="Symeonidi A."/>
            <person name="Hiss M."/>
            <person name="Muchero W."/>
            <person name="Kamisugi Y."/>
            <person name="Saleh O."/>
            <person name="Blanc G."/>
            <person name="Decker E.L."/>
            <person name="van Gessel N."/>
            <person name="Grimwood J."/>
            <person name="Hayes R.D."/>
            <person name="Graham S.W."/>
            <person name="Gunter L.E."/>
            <person name="McDaniel S.F."/>
            <person name="Hoernstein S.N.W."/>
            <person name="Larsson A."/>
            <person name="Li F.W."/>
            <person name="Perroud P.F."/>
            <person name="Phillips J."/>
            <person name="Ranjan P."/>
            <person name="Rokshar D.S."/>
            <person name="Rothfels C.J."/>
            <person name="Schneider L."/>
            <person name="Shu S."/>
            <person name="Stevenson D.W."/>
            <person name="Thummler F."/>
            <person name="Tillich M."/>
            <person name="Villarreal Aguilar J.C."/>
            <person name="Widiez T."/>
            <person name="Wong G.K."/>
            <person name="Wymore A."/>
            <person name="Zhang Y."/>
            <person name="Zimmer A.D."/>
            <person name="Quatrano R.S."/>
            <person name="Mayer K.F.X."/>
            <person name="Goodstein D."/>
            <person name="Casacuberta J.M."/>
            <person name="Vandepoele K."/>
            <person name="Reski R."/>
            <person name="Cuming A.C."/>
            <person name="Tuskan G.A."/>
            <person name="Maumus F."/>
            <person name="Salse J."/>
            <person name="Schmutz J."/>
            <person name="Rensing S.A."/>
        </authorList>
    </citation>
    <scope>NUCLEOTIDE SEQUENCE [LARGE SCALE GENOMIC DNA]</scope>
    <source>
        <strain evidence="6 7">cv. Gransden 2004</strain>
    </source>
</reference>
<dbReference type="AlphaFoldDB" id="A0A2K1JBI9"/>
<evidence type="ECO:0000313" key="5">
    <source>
        <dbReference type="EMBL" id="PNR38903.1"/>
    </source>
</evidence>
<dbReference type="RefSeq" id="XP_024397682.1">
    <property type="nucleotide sequence ID" value="XM_024541914.2"/>
</dbReference>
<dbReference type="OrthoDB" id="5778525at2759"/>
<dbReference type="Gene3D" id="4.10.280.10">
    <property type="entry name" value="Helix-loop-helix DNA-binding domain"/>
    <property type="match status" value="1"/>
</dbReference>
<dbReference type="Gramene" id="Pp3c15_1680V3.4">
    <property type="protein sequence ID" value="Pp3c15_1680V3.4"/>
    <property type="gene ID" value="Pp3c15_1680"/>
</dbReference>
<feature type="region of interest" description="Disordered" evidence="3">
    <location>
        <begin position="234"/>
        <end position="254"/>
    </location>
</feature>
<organism evidence="5">
    <name type="scientific">Physcomitrium patens</name>
    <name type="common">Spreading-leaved earth moss</name>
    <name type="synonym">Physcomitrella patens</name>
    <dbReference type="NCBI Taxonomy" id="3218"/>
    <lineage>
        <taxon>Eukaryota</taxon>
        <taxon>Viridiplantae</taxon>
        <taxon>Streptophyta</taxon>
        <taxon>Embryophyta</taxon>
        <taxon>Bryophyta</taxon>
        <taxon>Bryophytina</taxon>
        <taxon>Bryopsida</taxon>
        <taxon>Funariidae</taxon>
        <taxon>Funariales</taxon>
        <taxon>Funariaceae</taxon>
        <taxon>Physcomitrium</taxon>
    </lineage>
</organism>
<dbReference type="RefSeq" id="XP_024397683.1">
    <property type="nucleotide sequence ID" value="XM_024541915.2"/>
</dbReference>
<dbReference type="Proteomes" id="UP000006727">
    <property type="component" value="Chromosome 15"/>
</dbReference>
<keyword evidence="1" id="KW-0805">Transcription regulation</keyword>
<dbReference type="Gramene" id="Pp3c15_1680V3.3">
    <property type="protein sequence ID" value="Pp3c15_1680V3.3"/>
    <property type="gene ID" value="Pp3c15_1680"/>
</dbReference>
<dbReference type="RefSeq" id="XP_024397687.1">
    <property type="nucleotide sequence ID" value="XM_024541919.2"/>
</dbReference>
<dbReference type="Gramene" id="Pp3c15_1680V3.7">
    <property type="protein sequence ID" value="Pp3c15_1680V3.7"/>
    <property type="gene ID" value="Pp3c15_1680"/>
</dbReference>
<dbReference type="RefSeq" id="XP_024397681.1">
    <property type="nucleotide sequence ID" value="XM_024541913.2"/>
</dbReference>
<proteinExistence type="predicted"/>
<dbReference type="EnsemblPlants" id="Pp3c15_1680V3.5">
    <property type="protein sequence ID" value="Pp3c15_1680V3.5"/>
    <property type="gene ID" value="Pp3c15_1680"/>
</dbReference>
<dbReference type="Gramene" id="Pp3c15_1680V3.5">
    <property type="protein sequence ID" value="Pp3c15_1680V3.5"/>
    <property type="gene ID" value="Pp3c15_1680"/>
</dbReference>
<protein>
    <recommendedName>
        <fullName evidence="4">BHLH domain-containing protein</fullName>
    </recommendedName>
</protein>
<dbReference type="EnsemblPlants" id="Pp3c15_1680V3.7">
    <property type="protein sequence ID" value="Pp3c15_1680V3.7"/>
    <property type="gene ID" value="Pp3c15_1680"/>
</dbReference>
<dbReference type="InterPro" id="IPR036638">
    <property type="entry name" value="HLH_DNA-bd_sf"/>
</dbReference>
<dbReference type="GeneID" id="112292923"/>
<evidence type="ECO:0000313" key="7">
    <source>
        <dbReference type="Proteomes" id="UP000006727"/>
    </source>
</evidence>
<name>A0A2K1JBI9_PHYPA</name>
<dbReference type="GO" id="GO:0046983">
    <property type="term" value="F:protein dimerization activity"/>
    <property type="evidence" value="ECO:0007669"/>
    <property type="project" value="InterPro"/>
</dbReference>
<dbReference type="InterPro" id="IPR011598">
    <property type="entry name" value="bHLH_dom"/>
</dbReference>
<dbReference type="SMART" id="SM00353">
    <property type="entry name" value="HLH"/>
    <property type="match status" value="1"/>
</dbReference>
<feature type="domain" description="BHLH" evidence="4">
    <location>
        <begin position="254"/>
        <end position="303"/>
    </location>
</feature>
<dbReference type="EnsemblPlants" id="Pp3c15_1680V3.6">
    <property type="protein sequence ID" value="Pp3c15_1680V3.6"/>
    <property type="gene ID" value="Pp3c15_1680"/>
</dbReference>
<dbReference type="Pfam" id="PF00010">
    <property type="entry name" value="HLH"/>
    <property type="match status" value="1"/>
</dbReference>
<dbReference type="KEGG" id="ppp:112292923"/>
<dbReference type="PaxDb" id="3218-PP1S124_18V6.1"/>
<dbReference type="EnsemblPlants" id="Pp3c15_1680V3.1">
    <property type="protein sequence ID" value="Pp3c15_1680V3.1"/>
    <property type="gene ID" value="Pp3c15_1680"/>
</dbReference>
<dbReference type="Gramene" id="Pp3c15_1680V3.2">
    <property type="protein sequence ID" value="Pp3c15_1680V3.2"/>
    <property type="gene ID" value="Pp3c15_1680"/>
</dbReference>
<evidence type="ECO:0000256" key="3">
    <source>
        <dbReference type="SAM" id="MobiDB-lite"/>
    </source>
</evidence>
<dbReference type="PANTHER" id="PTHR46266:SF4">
    <property type="entry name" value="TRANSCRIPTION FACTOR TT8"/>
    <property type="match status" value="1"/>
</dbReference>
<reference evidence="5 7" key="1">
    <citation type="journal article" date="2008" name="Science">
        <title>The Physcomitrella genome reveals evolutionary insights into the conquest of land by plants.</title>
        <authorList>
            <person name="Rensing S."/>
            <person name="Lang D."/>
            <person name="Zimmer A."/>
            <person name="Terry A."/>
            <person name="Salamov A."/>
            <person name="Shapiro H."/>
            <person name="Nishiyama T."/>
            <person name="Perroud P.-F."/>
            <person name="Lindquist E."/>
            <person name="Kamisugi Y."/>
            <person name="Tanahashi T."/>
            <person name="Sakakibara K."/>
            <person name="Fujita T."/>
            <person name="Oishi K."/>
            <person name="Shin-I T."/>
            <person name="Kuroki Y."/>
            <person name="Toyoda A."/>
            <person name="Suzuki Y."/>
            <person name="Hashimoto A."/>
            <person name="Yamaguchi K."/>
            <person name="Sugano A."/>
            <person name="Kohara Y."/>
            <person name="Fujiyama A."/>
            <person name="Anterola A."/>
            <person name="Aoki S."/>
            <person name="Ashton N."/>
            <person name="Barbazuk W.B."/>
            <person name="Barker E."/>
            <person name="Bennetzen J."/>
            <person name="Bezanilla M."/>
            <person name="Blankenship R."/>
            <person name="Cho S.H."/>
            <person name="Dutcher S."/>
            <person name="Estelle M."/>
            <person name="Fawcett J.A."/>
            <person name="Gundlach H."/>
            <person name="Hanada K."/>
            <person name="Heyl A."/>
            <person name="Hicks K.A."/>
            <person name="Hugh J."/>
            <person name="Lohr M."/>
            <person name="Mayer K."/>
            <person name="Melkozernov A."/>
            <person name="Murata T."/>
            <person name="Nelson D."/>
            <person name="Pils B."/>
            <person name="Prigge M."/>
            <person name="Reiss B."/>
            <person name="Renner T."/>
            <person name="Rombauts S."/>
            <person name="Rushton P."/>
            <person name="Sanderfoot A."/>
            <person name="Schween G."/>
            <person name="Shiu S.-H."/>
            <person name="Stueber K."/>
            <person name="Theodoulou F.L."/>
            <person name="Tu H."/>
            <person name="Van de Peer Y."/>
            <person name="Verrier P.J."/>
            <person name="Waters E."/>
            <person name="Wood A."/>
            <person name="Yang L."/>
            <person name="Cove D."/>
            <person name="Cuming A."/>
            <person name="Hasebe M."/>
            <person name="Lucas S."/>
            <person name="Mishler D.B."/>
            <person name="Reski R."/>
            <person name="Grigoriev I."/>
            <person name="Quatrano R.S."/>
            <person name="Boore J.L."/>
        </authorList>
    </citation>
    <scope>NUCLEOTIDE SEQUENCE [LARGE SCALE GENOMIC DNA]</scope>
    <source>
        <strain evidence="6 7">cv. Gransden 2004</strain>
    </source>
</reference>
<evidence type="ECO:0000313" key="6">
    <source>
        <dbReference type="EnsemblPlants" id="Pp3c15_1680V3.1"/>
    </source>
</evidence>
<dbReference type="EMBL" id="ABEU02000015">
    <property type="protein sequence ID" value="PNR38903.1"/>
    <property type="molecule type" value="Genomic_DNA"/>
</dbReference>
<dbReference type="EnsemblPlants" id="Pp3c15_1680V3.2">
    <property type="protein sequence ID" value="Pp3c15_1680V3.2"/>
    <property type="gene ID" value="Pp3c15_1680"/>
</dbReference>
<dbReference type="PANTHER" id="PTHR46266">
    <property type="entry name" value="TRANSCRIPTION FACTOR TT8"/>
    <property type="match status" value="1"/>
</dbReference>
<dbReference type="Gramene" id="Pp3c15_1680V3.1">
    <property type="protein sequence ID" value="Pp3c15_1680V3.1"/>
    <property type="gene ID" value="Pp3c15_1680"/>
</dbReference>
<evidence type="ECO:0000256" key="2">
    <source>
        <dbReference type="ARBA" id="ARBA00023163"/>
    </source>
</evidence>
<dbReference type="CDD" id="cd11393">
    <property type="entry name" value="bHLH_AtbHLH_like"/>
    <property type="match status" value="1"/>
</dbReference>
<gene>
    <name evidence="6" type="primary">LOC112292923</name>
    <name evidence="5" type="ORF">PHYPA_019181</name>
</gene>
<sequence>MPGMYTTGMEKTHHGNGVNDNASPSGYSLDYASFLDGADSALQQQLYQYLQGPSVHRENHPGQVEEVDGFTNGTPLYQTGAASFEAGPSHFQSMPVEPLQARTDVVQQSILDGSLCHSGHNGGRISEYATNSDAGRSIRKHIKAIGTSTPGCLQQLSPLGTFLPHRHLYSTNHQPGSNFECGVSQAPGRPKLVDASGSPSVYIPRERSGYETSCSPNSLKRTRSELVIPQSRTFRGPNSQVVDSGPKTSFRRPNDQAGHIIRERQRRDDMTNKFLILESLLPPGPKRDRSTVVDDSVEYVKNLHQRLKDTQKRRADILKAHAALSSEVLTVHTPKQNNRATCHNLSSPDLRKVAVNAAFIRTSPESKEIDSDAKKKASCIDNIQVHVDLPHQIVIEMTCRSHPHIQSQIMKELERLAMDISRCSMAKHQDRLVCVIIMKPRIVSKSPTTSDDITEALKRALVPEAS</sequence>
<keyword evidence="2" id="KW-0804">Transcription</keyword>
<dbReference type="RefSeq" id="XP_024397685.1">
    <property type="nucleotide sequence ID" value="XM_024541917.2"/>
</dbReference>
<dbReference type="SUPFAM" id="SSF47459">
    <property type="entry name" value="HLH, helix-loop-helix DNA-binding domain"/>
    <property type="match status" value="1"/>
</dbReference>
<evidence type="ECO:0000259" key="4">
    <source>
        <dbReference type="PROSITE" id="PS50888"/>
    </source>
</evidence>
<evidence type="ECO:0000256" key="1">
    <source>
        <dbReference type="ARBA" id="ARBA00023015"/>
    </source>
</evidence>
<dbReference type="InterPro" id="IPR045239">
    <property type="entry name" value="bHLH95_bHLH"/>
</dbReference>